<dbReference type="GO" id="GO:0005886">
    <property type="term" value="C:plasma membrane"/>
    <property type="evidence" value="ECO:0007669"/>
    <property type="project" value="UniProtKB-SubCell"/>
</dbReference>
<dbReference type="STRING" id="4565.A0A3B6NJH8"/>
<organism evidence="12">
    <name type="scientific">Triticum aestivum</name>
    <name type="common">Wheat</name>
    <dbReference type="NCBI Taxonomy" id="4565"/>
    <lineage>
        <taxon>Eukaryota</taxon>
        <taxon>Viridiplantae</taxon>
        <taxon>Streptophyta</taxon>
        <taxon>Embryophyta</taxon>
        <taxon>Tracheophyta</taxon>
        <taxon>Spermatophyta</taxon>
        <taxon>Magnoliopsida</taxon>
        <taxon>Liliopsida</taxon>
        <taxon>Poales</taxon>
        <taxon>Poaceae</taxon>
        <taxon>BOP clade</taxon>
        <taxon>Pooideae</taxon>
        <taxon>Triticodae</taxon>
        <taxon>Triticeae</taxon>
        <taxon>Triticinae</taxon>
        <taxon>Triticum</taxon>
    </lineage>
</organism>
<dbReference type="Gene3D" id="3.30.450.350">
    <property type="entry name" value="CHASE domain"/>
    <property type="match status" value="1"/>
</dbReference>
<evidence type="ECO:0000256" key="9">
    <source>
        <dbReference type="ARBA" id="ARBA00023136"/>
    </source>
</evidence>
<reference evidence="12" key="1">
    <citation type="submission" date="2018-08" db="EMBL/GenBank/DDBJ databases">
        <authorList>
            <person name="Rossello M."/>
        </authorList>
    </citation>
    <scope>NUCLEOTIDE SEQUENCE [LARGE SCALE GENOMIC DNA]</scope>
    <source>
        <strain evidence="12">cv. Chinese Spring</strain>
    </source>
</reference>
<feature type="domain" description="Protein kinase" evidence="10">
    <location>
        <begin position="18"/>
        <end position="300"/>
    </location>
</feature>
<protein>
    <recommendedName>
        <fullName evidence="14">Protein kinase domain-containing protein</fullName>
    </recommendedName>
</protein>
<dbReference type="PANTHER" id="PTHR45707:SF46">
    <property type="entry name" value="PROTEIN KINASE DOMAIN-CONTAINING PROTEIN"/>
    <property type="match status" value="1"/>
</dbReference>
<dbReference type="InterPro" id="IPR011009">
    <property type="entry name" value="Kinase-like_dom_sf"/>
</dbReference>
<evidence type="ECO:0000259" key="11">
    <source>
        <dbReference type="PROSITE" id="PS50839"/>
    </source>
</evidence>
<keyword evidence="2" id="KW-1003">Cell membrane</keyword>
<keyword evidence="8" id="KW-0902">Two-component regulatory system</keyword>
<dbReference type="InterPro" id="IPR000719">
    <property type="entry name" value="Prot_kinase_dom"/>
</dbReference>
<evidence type="ECO:0000313" key="13">
    <source>
        <dbReference type="Proteomes" id="UP000019116"/>
    </source>
</evidence>
<dbReference type="OrthoDB" id="10266508at2759"/>
<dbReference type="InterPro" id="IPR008271">
    <property type="entry name" value="Ser/Thr_kinase_AS"/>
</dbReference>
<dbReference type="SMART" id="SM01079">
    <property type="entry name" value="CHASE"/>
    <property type="match status" value="1"/>
</dbReference>
<keyword evidence="7" id="KW-1133">Transmembrane helix</keyword>
<dbReference type="Gramene" id="TraesCS6A03G0092700.2">
    <property type="protein sequence ID" value="TraesCS6A03G0092700.2.CDS"/>
    <property type="gene ID" value="TraesCS6A03G0092700"/>
</dbReference>
<dbReference type="Gene3D" id="1.10.510.10">
    <property type="entry name" value="Transferase(Phosphotransferase) domain 1"/>
    <property type="match status" value="1"/>
</dbReference>
<dbReference type="GO" id="GO:0004673">
    <property type="term" value="F:protein histidine kinase activity"/>
    <property type="evidence" value="ECO:0007669"/>
    <property type="project" value="UniProtKB-ARBA"/>
</dbReference>
<evidence type="ECO:0000256" key="6">
    <source>
        <dbReference type="ARBA" id="ARBA00022864"/>
    </source>
</evidence>
<name>A0A3B6NJH8_WHEAT</name>
<dbReference type="PANTHER" id="PTHR45707">
    <property type="entry name" value="C2 CALCIUM/LIPID-BINDING PLANT PHOSPHORIBOSYLTRANSFERASE FAMILY PROTEIN"/>
    <property type="match status" value="1"/>
</dbReference>
<dbReference type="OMA" id="RMARDRW"/>
<keyword evidence="5" id="KW-0418">Kinase</keyword>
<evidence type="ECO:0000313" key="12">
    <source>
        <dbReference type="EnsemblPlants" id="TraesCS6A02G041100.1"/>
    </source>
</evidence>
<evidence type="ECO:0000256" key="4">
    <source>
        <dbReference type="ARBA" id="ARBA00022692"/>
    </source>
</evidence>
<dbReference type="Gramene" id="TraesCS6A02G041100.1">
    <property type="protein sequence ID" value="TraesCS6A02G041100.1"/>
    <property type="gene ID" value="TraesCS6A02G041100"/>
</dbReference>
<dbReference type="GO" id="GO:0009736">
    <property type="term" value="P:cytokinin-activated signaling pathway"/>
    <property type="evidence" value="ECO:0007669"/>
    <property type="project" value="UniProtKB-KW"/>
</dbReference>
<dbReference type="FunFam" id="1.10.510.10:FF:000625">
    <property type="entry name" value="Cysteine-rich receptor-like protein kinase 6"/>
    <property type="match status" value="1"/>
</dbReference>
<dbReference type="SMART" id="SM00220">
    <property type="entry name" value="S_TKc"/>
    <property type="match status" value="1"/>
</dbReference>
<evidence type="ECO:0000259" key="10">
    <source>
        <dbReference type="PROSITE" id="PS50011"/>
    </source>
</evidence>
<dbReference type="InterPro" id="IPR006189">
    <property type="entry name" value="CHASE_dom"/>
</dbReference>
<comment type="subcellular location">
    <subcellularLocation>
        <location evidence="1">Cell membrane</location>
        <topology evidence="1">Multi-pass membrane protein</topology>
    </subcellularLocation>
</comment>
<dbReference type="SUPFAM" id="SSF56112">
    <property type="entry name" value="Protein kinase-like (PK-like)"/>
    <property type="match status" value="1"/>
</dbReference>
<reference evidence="12" key="2">
    <citation type="submission" date="2018-10" db="UniProtKB">
        <authorList>
            <consortium name="EnsemblPlants"/>
        </authorList>
    </citation>
    <scope>IDENTIFICATION</scope>
</reference>
<evidence type="ECO:0000256" key="2">
    <source>
        <dbReference type="ARBA" id="ARBA00022475"/>
    </source>
</evidence>
<feature type="domain" description="CHASE" evidence="11">
    <location>
        <begin position="458"/>
        <end position="678"/>
    </location>
</feature>
<dbReference type="PROSITE" id="PS50839">
    <property type="entry name" value="CHASE"/>
    <property type="match status" value="1"/>
</dbReference>
<evidence type="ECO:0008006" key="14">
    <source>
        <dbReference type="Google" id="ProtNLM"/>
    </source>
</evidence>
<accession>A0A3B6NJH8</accession>
<dbReference type="FunFam" id="3.30.200.20:FF:000465">
    <property type="entry name" value="Cysteine-rich receptor-like protein kinase 6"/>
    <property type="match status" value="1"/>
</dbReference>
<dbReference type="EnsemblPlants" id="TraesCS6A02G041100.1">
    <property type="protein sequence ID" value="TraesCS6A02G041100.1"/>
    <property type="gene ID" value="TraesCS6A02G041100"/>
</dbReference>
<keyword evidence="6" id="KW-0932">Cytokinin signaling pathway</keyword>
<evidence type="ECO:0000256" key="7">
    <source>
        <dbReference type="ARBA" id="ARBA00022989"/>
    </source>
</evidence>
<keyword evidence="9" id="KW-0472">Membrane</keyword>
<dbReference type="Pfam" id="PF00069">
    <property type="entry name" value="Pkinase"/>
    <property type="match status" value="1"/>
</dbReference>
<evidence type="ECO:0000256" key="5">
    <source>
        <dbReference type="ARBA" id="ARBA00022777"/>
    </source>
</evidence>
<evidence type="ECO:0000256" key="8">
    <source>
        <dbReference type="ARBA" id="ARBA00023012"/>
    </source>
</evidence>
<dbReference type="Gramene" id="TraesCAD_scaffold_009619_01G000200.1">
    <property type="protein sequence ID" value="TraesCAD_scaffold_009619_01G000200.1"/>
    <property type="gene ID" value="TraesCAD_scaffold_009619_01G000200"/>
</dbReference>
<dbReference type="PROSITE" id="PS50011">
    <property type="entry name" value="PROTEIN_KINASE_DOM"/>
    <property type="match status" value="1"/>
</dbReference>
<keyword evidence="4" id="KW-0812">Transmembrane</keyword>
<dbReference type="PaxDb" id="4565-Traes_6AS_3FA70C172.1"/>
<sequence length="691" mass="78318">MTTKEFSLQLLKEITDNFSEKHIIGHGGYGVVYKQGVLADGEEIALKRLYPVPGLDDTQFTNEFNNLMKAQHPNVTRLIGYCYNVKNERVKLNDKYVFAHSDEKVLCFEYLKGGSLDKHISDESCGLNWHTRFKIIKGICEGLNYLHNGSKDPIYHLDLKPENIMLDENMVPKIGDFGLSRLFPSARTYVTIKVIGTIGYMPPEFIERREITSKFDIFSLGVTITRIVAGYDGYSKCARMSLEEFIKHVHENWEKRLQDTMSSYTPEQVTTCIKIALSCVENTREKRPNIAEIVDKLNMVDTTESLSTSQIAKKRSWNSGDQFLKHLPERLSFFPVGARDVLSAPAGPFSRLSPLGAGATLAESTKMLGCHVYSKYFGSRKARERWWRSLLVLWIIGSTLASFHLFHYINSNAVEKRRDSLASMCDERARMLQDQFNVSMNHLHALAILVNTFHHSGNPSSINQVTFATYMERTAFERPLTSGVAYAVRVTHAERDQFERQQGWSIKKMYSPNSQGEGDAAGAMIREPDEEYAPVIFAQDAYKNVISFDMLSGADDRENIIRARESGRGALTAPFQLLNGRIGVILTYSVYTSEAVVNARPQELIQAAIGYLGAIIDMEALVDKLLHQLAGKQSIMVNVYDTTYEYPIRMYGSNDKGSGMYHNSSLNFGDPSRRHVMHCRWRWKDGSKLDV</sequence>
<dbReference type="Proteomes" id="UP000019116">
    <property type="component" value="Chromosome 6A"/>
</dbReference>
<keyword evidence="3" id="KW-0808">Transferase</keyword>
<dbReference type="GO" id="GO:0005524">
    <property type="term" value="F:ATP binding"/>
    <property type="evidence" value="ECO:0007669"/>
    <property type="project" value="InterPro"/>
</dbReference>
<dbReference type="FunFam" id="3.30.450.350:FF:000001">
    <property type="entry name" value="Histidine kinase 4"/>
    <property type="match status" value="1"/>
</dbReference>
<dbReference type="GO" id="GO:0005634">
    <property type="term" value="C:nucleus"/>
    <property type="evidence" value="ECO:0000318"/>
    <property type="project" value="GO_Central"/>
</dbReference>
<dbReference type="GO" id="GO:0000160">
    <property type="term" value="P:phosphorelay signal transduction system"/>
    <property type="evidence" value="ECO:0007669"/>
    <property type="project" value="UniProtKB-KW"/>
</dbReference>
<dbReference type="SMR" id="A0A3B6NJH8"/>
<dbReference type="InterPro" id="IPR042240">
    <property type="entry name" value="CHASE_sf"/>
</dbReference>
<dbReference type="PROSITE" id="PS00108">
    <property type="entry name" value="PROTEIN_KINASE_ST"/>
    <property type="match status" value="1"/>
</dbReference>
<evidence type="ECO:0000256" key="1">
    <source>
        <dbReference type="ARBA" id="ARBA00004651"/>
    </source>
</evidence>
<dbReference type="Gene3D" id="3.30.200.20">
    <property type="entry name" value="Phosphorylase Kinase, domain 1"/>
    <property type="match status" value="1"/>
</dbReference>
<proteinExistence type="predicted"/>
<evidence type="ECO:0000256" key="3">
    <source>
        <dbReference type="ARBA" id="ARBA00022679"/>
    </source>
</evidence>
<dbReference type="AlphaFoldDB" id="A0A3B6NJH8"/>
<dbReference type="Pfam" id="PF03924">
    <property type="entry name" value="CHASE"/>
    <property type="match status" value="1"/>
</dbReference>
<dbReference type="Gene3D" id="6.10.250.1190">
    <property type="match status" value="1"/>
</dbReference>
<keyword evidence="13" id="KW-1185">Reference proteome</keyword>